<keyword evidence="2 3" id="KW-0040">ANK repeat</keyword>
<dbReference type="InterPro" id="IPR036770">
    <property type="entry name" value="Ankyrin_rpt-contain_sf"/>
</dbReference>
<protein>
    <recommendedName>
        <fullName evidence="7">Ankyrin repeat-containing protein</fullName>
    </recommendedName>
</protein>
<dbReference type="PROSITE" id="PS50088">
    <property type="entry name" value="ANK_REPEAT"/>
    <property type="match status" value="1"/>
</dbReference>
<evidence type="ECO:0000256" key="1">
    <source>
        <dbReference type="ARBA" id="ARBA00022737"/>
    </source>
</evidence>
<comment type="caution">
    <text evidence="5">The sequence shown here is derived from an EMBL/GenBank/DDBJ whole genome shotgun (WGS) entry which is preliminary data.</text>
</comment>
<feature type="repeat" description="ANK" evidence="3">
    <location>
        <begin position="435"/>
        <end position="468"/>
    </location>
</feature>
<feature type="region of interest" description="Disordered" evidence="4">
    <location>
        <begin position="1"/>
        <end position="50"/>
    </location>
</feature>
<sequence>TLRSVRRYGTRQAAREMPGKGQMHESDEEDPEYQRQHPVPPDLRTEEEKSEEITKAMIRMRRDAIEIDKQIKDPVFGHNTFVSARTLPRQLLAAVLEGDTDRIQELMMDSRMPLDAATTQYSYADTRTPLVEAFASCNTNHHGKVNDLVMTLLKWRFEHMHVGIDGEQFEPIQADENTGDDFLRKYAPTGRMKEPLLTQLIRRDVPLELIEKFRPVSLYLQRDEGELGDGVYEITQKAHAIKGDTDGTFCVFCEFYTIYDYGQAALQALRRGRCTLALDLARTKSVFNELITGIIQGTINASSSDIDGAQFENTTPYFVPHAAAVSGRTDVLDLHCSLYPTALNFKDEQGWTPIHYAAAAETPTALEWIIARGGTHQVNFRNDMVQTPLHVAVEAGRLENVKVLIAAIESLERLRIFPDHAAHVQHSSLNWKTTEGMSALHLAAAIGNFDIVLYLCCRPYIDFNSRDHEGRTPIMIAAGCGHFTCMEHISRCCTSQFDDMNRHAIMHAVINGHTEAVAYFLKVTTLELESVDTAHNTCLHYACAYGWLPIVKMLVEIDSSILVVQNGDGLTPPVCAFRNGYFGIISWLFENGFTQVVQDDPSTKVNIKEFIDKWKAAHND</sequence>
<dbReference type="Pfam" id="PF12796">
    <property type="entry name" value="Ank_2"/>
    <property type="match status" value="2"/>
</dbReference>
<dbReference type="Proteomes" id="UP001432027">
    <property type="component" value="Unassembled WGS sequence"/>
</dbReference>
<feature type="compositionally biased region" description="Basic and acidic residues" evidence="4">
    <location>
        <begin position="13"/>
        <end position="25"/>
    </location>
</feature>
<evidence type="ECO:0000256" key="4">
    <source>
        <dbReference type="SAM" id="MobiDB-lite"/>
    </source>
</evidence>
<keyword evidence="6" id="KW-1185">Reference proteome</keyword>
<dbReference type="EMBL" id="BTSX01000005">
    <property type="protein sequence ID" value="GMS98512.1"/>
    <property type="molecule type" value="Genomic_DNA"/>
</dbReference>
<accession>A0AAV5TWD5</accession>
<dbReference type="InterPro" id="IPR002110">
    <property type="entry name" value="Ankyrin_rpt"/>
</dbReference>
<evidence type="ECO:0000313" key="5">
    <source>
        <dbReference type="EMBL" id="GMS98512.1"/>
    </source>
</evidence>
<dbReference type="PANTHER" id="PTHR24198:SF165">
    <property type="entry name" value="ANKYRIN REPEAT-CONTAINING PROTEIN-RELATED"/>
    <property type="match status" value="1"/>
</dbReference>
<gene>
    <name evidence="5" type="ORF">PENTCL1PPCAC_20687</name>
</gene>
<evidence type="ECO:0000256" key="3">
    <source>
        <dbReference type="PROSITE-ProRule" id="PRU00023"/>
    </source>
</evidence>
<dbReference type="AlphaFoldDB" id="A0AAV5TWD5"/>
<feature type="non-terminal residue" evidence="5">
    <location>
        <position position="1"/>
    </location>
</feature>
<reference evidence="5" key="1">
    <citation type="submission" date="2023-10" db="EMBL/GenBank/DDBJ databases">
        <title>Genome assembly of Pristionchus species.</title>
        <authorList>
            <person name="Yoshida K."/>
            <person name="Sommer R.J."/>
        </authorList>
    </citation>
    <scope>NUCLEOTIDE SEQUENCE</scope>
    <source>
        <strain evidence="5">RS0144</strain>
    </source>
</reference>
<evidence type="ECO:0000256" key="2">
    <source>
        <dbReference type="ARBA" id="ARBA00023043"/>
    </source>
</evidence>
<dbReference type="SMART" id="SM00248">
    <property type="entry name" value="ANK"/>
    <property type="match status" value="7"/>
</dbReference>
<proteinExistence type="predicted"/>
<evidence type="ECO:0008006" key="7">
    <source>
        <dbReference type="Google" id="ProtNLM"/>
    </source>
</evidence>
<dbReference type="Pfam" id="PF13637">
    <property type="entry name" value="Ank_4"/>
    <property type="match status" value="1"/>
</dbReference>
<name>A0AAV5TWD5_9BILA</name>
<evidence type="ECO:0000313" key="6">
    <source>
        <dbReference type="Proteomes" id="UP001432027"/>
    </source>
</evidence>
<dbReference type="SUPFAM" id="SSF48403">
    <property type="entry name" value="Ankyrin repeat"/>
    <property type="match status" value="1"/>
</dbReference>
<dbReference type="Gene3D" id="1.25.40.20">
    <property type="entry name" value="Ankyrin repeat-containing domain"/>
    <property type="match status" value="2"/>
</dbReference>
<keyword evidence="1" id="KW-0677">Repeat</keyword>
<dbReference type="PANTHER" id="PTHR24198">
    <property type="entry name" value="ANKYRIN REPEAT AND PROTEIN KINASE DOMAIN-CONTAINING PROTEIN"/>
    <property type="match status" value="1"/>
</dbReference>
<dbReference type="PROSITE" id="PS50297">
    <property type="entry name" value="ANK_REP_REGION"/>
    <property type="match status" value="1"/>
</dbReference>
<organism evidence="5 6">
    <name type="scientific">Pristionchus entomophagus</name>
    <dbReference type="NCBI Taxonomy" id="358040"/>
    <lineage>
        <taxon>Eukaryota</taxon>
        <taxon>Metazoa</taxon>
        <taxon>Ecdysozoa</taxon>
        <taxon>Nematoda</taxon>
        <taxon>Chromadorea</taxon>
        <taxon>Rhabditida</taxon>
        <taxon>Rhabditina</taxon>
        <taxon>Diplogasteromorpha</taxon>
        <taxon>Diplogasteroidea</taxon>
        <taxon>Neodiplogasteridae</taxon>
        <taxon>Pristionchus</taxon>
    </lineage>
</organism>